<name>R0ISC9_EXST2</name>
<dbReference type="OrthoDB" id="3799196at2759"/>
<protein>
    <submittedName>
        <fullName evidence="2">Uncharacterized protein</fullName>
    </submittedName>
</protein>
<dbReference type="AlphaFoldDB" id="R0ISC9"/>
<reference evidence="2 3" key="2">
    <citation type="journal article" date="2013" name="PLoS Genet.">
        <title>Comparative genome structure, secondary metabolite, and effector coding capacity across Cochliobolus pathogens.</title>
        <authorList>
            <person name="Condon B.J."/>
            <person name="Leng Y."/>
            <person name="Wu D."/>
            <person name="Bushley K.E."/>
            <person name="Ohm R.A."/>
            <person name="Otillar R."/>
            <person name="Martin J."/>
            <person name="Schackwitz W."/>
            <person name="Grimwood J."/>
            <person name="MohdZainudin N."/>
            <person name="Xue C."/>
            <person name="Wang R."/>
            <person name="Manning V.A."/>
            <person name="Dhillon B."/>
            <person name="Tu Z.J."/>
            <person name="Steffenson B.J."/>
            <person name="Salamov A."/>
            <person name="Sun H."/>
            <person name="Lowry S."/>
            <person name="LaButti K."/>
            <person name="Han J."/>
            <person name="Copeland A."/>
            <person name="Lindquist E."/>
            <person name="Barry K."/>
            <person name="Schmutz J."/>
            <person name="Baker S.E."/>
            <person name="Ciuffetti L.M."/>
            <person name="Grigoriev I.V."/>
            <person name="Zhong S."/>
            <person name="Turgeon B.G."/>
        </authorList>
    </citation>
    <scope>NUCLEOTIDE SEQUENCE [LARGE SCALE GENOMIC DNA]</scope>
    <source>
        <strain evidence="3">28A</strain>
    </source>
</reference>
<dbReference type="GeneID" id="19398097"/>
<accession>R0ISC9</accession>
<evidence type="ECO:0000313" key="3">
    <source>
        <dbReference type="Proteomes" id="UP000016935"/>
    </source>
</evidence>
<organism evidence="2 3">
    <name type="scientific">Exserohilum turcicum (strain 28A)</name>
    <name type="common">Northern leaf blight fungus</name>
    <name type="synonym">Setosphaeria turcica</name>
    <dbReference type="NCBI Taxonomy" id="671987"/>
    <lineage>
        <taxon>Eukaryota</taxon>
        <taxon>Fungi</taxon>
        <taxon>Dikarya</taxon>
        <taxon>Ascomycota</taxon>
        <taxon>Pezizomycotina</taxon>
        <taxon>Dothideomycetes</taxon>
        <taxon>Pleosporomycetidae</taxon>
        <taxon>Pleosporales</taxon>
        <taxon>Pleosporineae</taxon>
        <taxon>Pleosporaceae</taxon>
        <taxon>Exserohilum</taxon>
    </lineage>
</organism>
<feature type="region of interest" description="Disordered" evidence="1">
    <location>
        <begin position="76"/>
        <end position="127"/>
    </location>
</feature>
<evidence type="ECO:0000313" key="2">
    <source>
        <dbReference type="EMBL" id="EOA87745.1"/>
    </source>
</evidence>
<dbReference type="HOGENOM" id="CLU_1825110_0_0_1"/>
<dbReference type="Proteomes" id="UP000016935">
    <property type="component" value="Unassembled WGS sequence"/>
</dbReference>
<dbReference type="RefSeq" id="XP_008024629.1">
    <property type="nucleotide sequence ID" value="XM_008026438.1"/>
</dbReference>
<keyword evidence="3" id="KW-1185">Reference proteome</keyword>
<gene>
    <name evidence="2" type="ORF">SETTUDRAFT_160980</name>
</gene>
<evidence type="ECO:0000256" key="1">
    <source>
        <dbReference type="SAM" id="MobiDB-lite"/>
    </source>
</evidence>
<proteinExistence type="predicted"/>
<feature type="compositionally biased region" description="Low complexity" evidence="1">
    <location>
        <begin position="88"/>
        <end position="120"/>
    </location>
</feature>
<reference evidence="2 3" key="1">
    <citation type="journal article" date="2012" name="PLoS Pathog.">
        <title>Diverse lifestyles and strategies of plant pathogenesis encoded in the genomes of eighteen Dothideomycetes fungi.</title>
        <authorList>
            <person name="Ohm R.A."/>
            <person name="Feau N."/>
            <person name="Henrissat B."/>
            <person name="Schoch C.L."/>
            <person name="Horwitz B.A."/>
            <person name="Barry K.W."/>
            <person name="Condon B.J."/>
            <person name="Copeland A.C."/>
            <person name="Dhillon B."/>
            <person name="Glaser F."/>
            <person name="Hesse C.N."/>
            <person name="Kosti I."/>
            <person name="LaButti K."/>
            <person name="Lindquist E.A."/>
            <person name="Lucas S."/>
            <person name="Salamov A.A."/>
            <person name="Bradshaw R.E."/>
            <person name="Ciuffetti L."/>
            <person name="Hamelin R.C."/>
            <person name="Kema G.H.J."/>
            <person name="Lawrence C."/>
            <person name="Scott J.A."/>
            <person name="Spatafora J.W."/>
            <person name="Turgeon B.G."/>
            <person name="de Wit P.J.G.M."/>
            <person name="Zhong S."/>
            <person name="Goodwin S.B."/>
            <person name="Grigoriev I.V."/>
        </authorList>
    </citation>
    <scope>NUCLEOTIDE SEQUENCE [LARGE SCALE GENOMIC DNA]</scope>
    <source>
        <strain evidence="3">28A</strain>
    </source>
</reference>
<sequence length="127" mass="14053">MPRLLDRALAEEARVAAGFSDPEWRRFIRQVLFNEKRRITESINARLIEEGIPMIEIELVGWRMSRVIGNLRHAEARSNKSLATPPETDVATNGTDTDVGTTATMATATPASSSATGTRTFNPIRDI</sequence>
<dbReference type="EMBL" id="KB908570">
    <property type="protein sequence ID" value="EOA87745.1"/>
    <property type="molecule type" value="Genomic_DNA"/>
</dbReference>